<dbReference type="Proteomes" id="UP000619078">
    <property type="component" value="Unassembled WGS sequence"/>
</dbReference>
<accession>A0A926S2W7</accession>
<protein>
    <submittedName>
        <fullName evidence="1">Uncharacterized protein</fullName>
    </submittedName>
</protein>
<comment type="caution">
    <text evidence="1">The sequence shown here is derived from an EMBL/GenBank/DDBJ whole genome shotgun (WGS) entry which is preliminary data.</text>
</comment>
<keyword evidence="2" id="KW-1185">Reference proteome</keyword>
<dbReference type="AlphaFoldDB" id="A0A926S2W7"/>
<dbReference type="RefSeq" id="WP_191164334.1">
    <property type="nucleotide sequence ID" value="NZ_JACWMX010000006.1"/>
</dbReference>
<organism evidence="1 2">
    <name type="scientific">Mucilaginibacter glaciei</name>
    <dbReference type="NCBI Taxonomy" id="2772109"/>
    <lineage>
        <taxon>Bacteria</taxon>
        <taxon>Pseudomonadati</taxon>
        <taxon>Bacteroidota</taxon>
        <taxon>Sphingobacteriia</taxon>
        <taxon>Sphingobacteriales</taxon>
        <taxon>Sphingobacteriaceae</taxon>
        <taxon>Mucilaginibacter</taxon>
    </lineage>
</organism>
<reference evidence="1" key="1">
    <citation type="submission" date="2020-09" db="EMBL/GenBank/DDBJ databases">
        <title>Novel species of Mucilaginibacter isolated from a glacier on the Tibetan Plateau.</title>
        <authorList>
            <person name="Liu Q."/>
            <person name="Xin Y.-H."/>
        </authorList>
    </citation>
    <scope>NUCLEOTIDE SEQUENCE</scope>
    <source>
        <strain evidence="1">ZB1P21</strain>
    </source>
</reference>
<gene>
    <name evidence="1" type="ORF">IDJ76_15915</name>
</gene>
<proteinExistence type="predicted"/>
<evidence type="ECO:0000313" key="1">
    <source>
        <dbReference type="EMBL" id="MBD1394598.1"/>
    </source>
</evidence>
<evidence type="ECO:0000313" key="2">
    <source>
        <dbReference type="Proteomes" id="UP000619078"/>
    </source>
</evidence>
<dbReference type="EMBL" id="JACWMX010000006">
    <property type="protein sequence ID" value="MBD1394598.1"/>
    <property type="molecule type" value="Genomic_DNA"/>
</dbReference>
<name>A0A926S2W7_9SPHI</name>
<sequence length="684" mass="75363">MSLIASIDYSSTYQNGTQVNGRVYITLTDATTGRPVNGDYVPVSYQVIENGVINNYTVSIPGQSIAIYTGLLTDTNPLNPYYVTFSVTFVGAVPAPAPPVNTCDLLISSVVPIQPESAPGAADGQIRVNATSSYLPILYSTDQLTYQSSNIFTGLAAGLVTVYAKDANNCTAQQSVDVTGLNNLLLADPSVTLIGGNISRWNAAFNPVVFTYQRKDFGVLAVQEHPASGKALVTVNAANTAAIVKGDKVYLKAGAYRGVYETEVTVSPNQLIINTPYNGPATGFININRLRHYYKIITQITYFDKLTGAQSTITASNRPNNEGVTRADLSNFLQSILRPIDDSDYTQSNYRDDNLSASYRVAYAEEWDEGGEAKRSAFICLSHPFYVLYAAKQLGERYGGNLAAYVPFSAVPAGAEKAKWITDFAEPAYSNGYPFDIGFIYSDDLVGRDVFCEITLLDINRRHLPGGPQTSYLLNDDGSWLLNQDGSKLVIARQNQVAIPIPQQLGLNRLLINQYFTADVYYLNITLKYTDEDAVTHTLTETQTVRVDDAVDDQSVYLRWIGLTGCWNYYRFVYNQEVSLDVQNAVIIKNYVFDWENQQGIEEVISKTAGQKIKVVAEDLAVADIKGLQSIKYSPKVQMLVNKNPVKWQTIVINTATYSEYDTRNGQAPFSLTFNLPAINIQTQ</sequence>